<comment type="caution">
    <text evidence="1">The sequence shown here is derived from an EMBL/GenBank/DDBJ whole genome shotgun (WGS) entry which is preliminary data.</text>
</comment>
<sequence>FLSFTIKDFNNKKRKEYLMQSFFESMIYLSKIAYENKLSSLTWEYMPTPYEPPHTVKEARSLYEEINSYTKVPIYLTFDLGHTTAFDLEIGNKDRDVYHVLENIIPMTNIIHLQQCDGVGDRYWPFTPEYNKVGIIDPKKILKLINDCSDHRVHLMFEFIHGCELSGEKIIEDYKYSAEYWMKYL</sequence>
<dbReference type="Gene3D" id="3.20.20.150">
    <property type="entry name" value="Divalent-metal-dependent TIM barrel enzymes"/>
    <property type="match status" value="1"/>
</dbReference>
<dbReference type="AlphaFoldDB" id="X1NBI8"/>
<dbReference type="SUPFAM" id="SSF51658">
    <property type="entry name" value="Xylose isomerase-like"/>
    <property type="match status" value="1"/>
</dbReference>
<gene>
    <name evidence="1" type="ORF">S06H3_44607</name>
</gene>
<accession>X1NBI8</accession>
<reference evidence="1" key="1">
    <citation type="journal article" date="2014" name="Front. Microbiol.">
        <title>High frequency of phylogenetically diverse reductive dehalogenase-homologous genes in deep subseafloor sedimentary metagenomes.</title>
        <authorList>
            <person name="Kawai M."/>
            <person name="Futagami T."/>
            <person name="Toyoda A."/>
            <person name="Takaki Y."/>
            <person name="Nishi S."/>
            <person name="Hori S."/>
            <person name="Arai W."/>
            <person name="Tsubouchi T."/>
            <person name="Morono Y."/>
            <person name="Uchiyama I."/>
            <person name="Ito T."/>
            <person name="Fujiyama A."/>
            <person name="Inagaki F."/>
            <person name="Takami H."/>
        </authorList>
    </citation>
    <scope>NUCLEOTIDE SEQUENCE</scope>
    <source>
        <strain evidence="1">Expedition CK06-06</strain>
    </source>
</reference>
<evidence type="ECO:0000313" key="1">
    <source>
        <dbReference type="EMBL" id="GAI40978.1"/>
    </source>
</evidence>
<dbReference type="EMBL" id="BARV01027764">
    <property type="protein sequence ID" value="GAI40978.1"/>
    <property type="molecule type" value="Genomic_DNA"/>
</dbReference>
<evidence type="ECO:0008006" key="2">
    <source>
        <dbReference type="Google" id="ProtNLM"/>
    </source>
</evidence>
<name>X1NBI8_9ZZZZ</name>
<dbReference type="InterPro" id="IPR036237">
    <property type="entry name" value="Xyl_isomerase-like_sf"/>
</dbReference>
<organism evidence="1">
    <name type="scientific">marine sediment metagenome</name>
    <dbReference type="NCBI Taxonomy" id="412755"/>
    <lineage>
        <taxon>unclassified sequences</taxon>
        <taxon>metagenomes</taxon>
        <taxon>ecological metagenomes</taxon>
    </lineage>
</organism>
<feature type="non-terminal residue" evidence="1">
    <location>
        <position position="1"/>
    </location>
</feature>
<proteinExistence type="predicted"/>
<protein>
    <recommendedName>
        <fullName evidence="2">Xylose isomerase-like TIM barrel domain-containing protein</fullName>
    </recommendedName>
</protein>